<reference evidence="3 4" key="1">
    <citation type="submission" date="2020-07" db="EMBL/GenBank/DDBJ databases">
        <title>Complete Genome Sequence of an acetic acid bacterium, Acetobacter aceti JCM20276.</title>
        <authorList>
            <person name="Hirose Y."/>
            <person name="Mihara H."/>
        </authorList>
    </citation>
    <scope>NUCLEOTIDE SEQUENCE [LARGE SCALE GENOMIC DNA]</scope>
    <source>
        <strain evidence="3 4">JCM20276</strain>
    </source>
</reference>
<dbReference type="GO" id="GO:0016757">
    <property type="term" value="F:glycosyltransferase activity"/>
    <property type="evidence" value="ECO:0007669"/>
    <property type="project" value="InterPro"/>
</dbReference>
<name>A0A6S6PIR5_ACEAC</name>
<evidence type="ECO:0000313" key="3">
    <source>
        <dbReference type="EMBL" id="BCI67209.1"/>
    </source>
</evidence>
<keyword evidence="1 3" id="KW-0808">Transferase</keyword>
<dbReference type="EMBL" id="AP023326">
    <property type="protein sequence ID" value="BCI67209.1"/>
    <property type="molecule type" value="Genomic_DNA"/>
</dbReference>
<accession>A0A6S6PIR5</accession>
<dbReference type="GO" id="GO:0009103">
    <property type="term" value="P:lipopolysaccharide biosynthetic process"/>
    <property type="evidence" value="ECO:0007669"/>
    <property type="project" value="TreeGrafter"/>
</dbReference>
<dbReference type="AlphaFoldDB" id="A0A6S6PIR5"/>
<organism evidence="3 4">
    <name type="scientific">Acetobacter aceti</name>
    <dbReference type="NCBI Taxonomy" id="435"/>
    <lineage>
        <taxon>Bacteria</taxon>
        <taxon>Pseudomonadati</taxon>
        <taxon>Pseudomonadota</taxon>
        <taxon>Alphaproteobacteria</taxon>
        <taxon>Acetobacterales</taxon>
        <taxon>Acetobacteraceae</taxon>
        <taxon>Acetobacter</taxon>
        <taxon>Acetobacter subgen. Acetobacter</taxon>
    </lineage>
</organism>
<dbReference type="PANTHER" id="PTHR46401:SF2">
    <property type="entry name" value="GLYCOSYLTRANSFERASE WBBK-RELATED"/>
    <property type="match status" value="1"/>
</dbReference>
<evidence type="ECO:0000313" key="4">
    <source>
        <dbReference type="Proteomes" id="UP000515220"/>
    </source>
</evidence>
<evidence type="ECO:0000256" key="1">
    <source>
        <dbReference type="ARBA" id="ARBA00022679"/>
    </source>
</evidence>
<dbReference type="Proteomes" id="UP000515220">
    <property type="component" value="Chromosome"/>
</dbReference>
<feature type="domain" description="Glycosyl transferase family 1" evidence="2">
    <location>
        <begin position="195"/>
        <end position="343"/>
    </location>
</feature>
<dbReference type="InterPro" id="IPR001296">
    <property type="entry name" value="Glyco_trans_1"/>
</dbReference>
<dbReference type="Gene3D" id="3.40.50.2000">
    <property type="entry name" value="Glycogen Phosphorylase B"/>
    <property type="match status" value="2"/>
</dbReference>
<proteinExistence type="predicted"/>
<dbReference type="CDD" id="cd03809">
    <property type="entry name" value="GT4_MtfB-like"/>
    <property type="match status" value="1"/>
</dbReference>
<dbReference type="SUPFAM" id="SSF53756">
    <property type="entry name" value="UDP-Glycosyltransferase/glycogen phosphorylase"/>
    <property type="match status" value="1"/>
</dbReference>
<evidence type="ECO:0000259" key="2">
    <source>
        <dbReference type="Pfam" id="PF00534"/>
    </source>
</evidence>
<dbReference type="PANTHER" id="PTHR46401">
    <property type="entry name" value="GLYCOSYLTRANSFERASE WBBK-RELATED"/>
    <property type="match status" value="1"/>
</dbReference>
<dbReference type="Pfam" id="PF00534">
    <property type="entry name" value="Glycos_transf_1"/>
    <property type="match status" value="1"/>
</dbReference>
<protein>
    <submittedName>
        <fullName evidence="3">Group 1 glycosyl transferase</fullName>
    </submittedName>
</protein>
<gene>
    <name evidence="3" type="ORF">AAJCM20276_18330</name>
</gene>
<sequence>MMTVTMKVTSRIRIALNGRYLSQPQSGVQRFAGELTRAIARFDWPQGQEPVLLAPRTTLMLPSEGVGLPVVPCGHLKGQVWEQFDLARSHKGRFLINPGNTAPVFGRHQLVVLHDAAVFAQPEGYSWKFRLWYKVLQTILCHTKTRIVTVSDFSRQELSKYLKVSPKRIEVIPEGCEHIARVTPDTSILRRHDLEGRAFVLAVGNLAKHKNLGALNALSRDLQQRGVPLVISGGIDKSVFSGQVNLPQSALYVGRVTDEELHALYSAASCFVFPSLYEGFGLPAIEAMACHCPVVAADIPALREVCDDAALYVDPRNSESISQGVCRLLDDPQQMASLRDRGDERAKHFTWDKAARMLIAIAKDDMK</sequence>